<keyword evidence="11" id="KW-1185">Reference proteome</keyword>
<dbReference type="EMBL" id="AAFI02000009">
    <property type="protein sequence ID" value="EAL70785.1"/>
    <property type="molecule type" value="Genomic_DNA"/>
</dbReference>
<dbReference type="VEuPathDB" id="AmoebaDB:DDB_G0273135"/>
<evidence type="ECO:0000256" key="2">
    <source>
        <dbReference type="ARBA" id="ARBA00022603"/>
    </source>
</evidence>
<dbReference type="InterPro" id="IPR029028">
    <property type="entry name" value="Alpha/beta_knot_MTases"/>
</dbReference>
<keyword evidence="5" id="KW-0819">tRNA processing</keyword>
<dbReference type="Gene3D" id="3.40.1280.10">
    <property type="match status" value="1"/>
</dbReference>
<dbReference type="GO" id="GO:0008173">
    <property type="term" value="F:RNA methyltransferase activity"/>
    <property type="evidence" value="ECO:0007669"/>
    <property type="project" value="InterPro"/>
</dbReference>
<evidence type="ECO:0000256" key="4">
    <source>
        <dbReference type="ARBA" id="ARBA00022691"/>
    </source>
</evidence>
<dbReference type="Proteomes" id="UP000002195">
    <property type="component" value="Unassembled WGS sequence"/>
</dbReference>
<organism evidence="9 11">
    <name type="scientific">Dictyostelium discoideum</name>
    <name type="common">Social amoeba</name>
    <dbReference type="NCBI Taxonomy" id="44689"/>
    <lineage>
        <taxon>Eukaryota</taxon>
        <taxon>Amoebozoa</taxon>
        <taxon>Evosea</taxon>
        <taxon>Eumycetozoa</taxon>
        <taxon>Dictyostelia</taxon>
        <taxon>Dictyosteliales</taxon>
        <taxon>Dictyosteliaceae</taxon>
        <taxon>Dictyostelium</taxon>
    </lineage>
</organism>
<dbReference type="HOGENOM" id="CLU_910382_0_0_1"/>
<dbReference type="SUPFAM" id="SSF75217">
    <property type="entry name" value="alpha/beta knot"/>
    <property type="match status" value="1"/>
</dbReference>
<keyword evidence="3" id="KW-0808">Transferase</keyword>
<feature type="coiled-coil region" evidence="7">
    <location>
        <begin position="57"/>
        <end position="84"/>
    </location>
</feature>
<dbReference type="PANTHER" id="PTHR43453">
    <property type="entry name" value="RRNA METHYLASE-LIKE"/>
    <property type="match status" value="1"/>
</dbReference>
<dbReference type="PaxDb" id="44689-DDB0168154"/>
<dbReference type="InterPro" id="IPR029026">
    <property type="entry name" value="tRNA_m1G_MTases_N"/>
</dbReference>
<dbReference type="eggNOG" id="ENOG502RFRW">
    <property type="taxonomic scope" value="Eukaryota"/>
</dbReference>
<dbReference type="EMBL" id="AAFI02000011">
    <property type="protein sequence ID" value="EAL70503.1"/>
    <property type="molecule type" value="Genomic_DNA"/>
</dbReference>
<dbReference type="GeneID" id="8618923"/>
<proteinExistence type="predicted"/>
<dbReference type="GeneID" id="8619054"/>
<evidence type="ECO:0000313" key="11">
    <source>
        <dbReference type="Proteomes" id="UP000002195"/>
    </source>
</evidence>
<evidence type="ECO:0000256" key="1">
    <source>
        <dbReference type="ARBA" id="ARBA00022555"/>
    </source>
</evidence>
<dbReference type="PANTHER" id="PTHR43453:SF1">
    <property type="entry name" value="TRNA_RRNA METHYLTRANSFERASE SPOU TYPE DOMAIN-CONTAINING PROTEIN"/>
    <property type="match status" value="1"/>
</dbReference>
<dbReference type="GO" id="GO:0000049">
    <property type="term" value="F:tRNA binding"/>
    <property type="evidence" value="ECO:0007669"/>
    <property type="project" value="UniProtKB-KW"/>
</dbReference>
<evidence type="ECO:0000256" key="3">
    <source>
        <dbReference type="ARBA" id="ARBA00022679"/>
    </source>
</evidence>
<evidence type="ECO:0000256" key="6">
    <source>
        <dbReference type="ARBA" id="ARBA00022884"/>
    </source>
</evidence>
<dbReference type="AlphaFoldDB" id="Q557D9"/>
<sequence>MIKRLINNKNVNNYFINKKITIKYNNFCSTIIPIKDKIINDDDNILKNHNNNNIEINNEFNNNFQKKIEKIKDEEEEVDENQDMECTSEKCGLIFKIPNKLRGKEGYCPKCSNVMIFKKHASKYKKILKKRRELYSNTLHQEIKTIKSFDPIKNKPFGLSVLLEDCRSLHNVGSVFRTSDGAGFNHIYLCGLTGHPPNDQISKLSLGSEDMVNWSVSNDSIGVIKKLKELNVKIIGIEQTPNSVSLLNSIDKIKNLALISSSLENNNNTNNNNEEEYHPIAIIMGNEIAGMSDEAIELCDLWKIKN</sequence>
<name>Q557D9_DICDI</name>
<keyword evidence="4" id="KW-0949">S-adenosyl-L-methionine</keyword>
<dbReference type="OMA" id="DGAGFNH"/>
<dbReference type="dictyBase" id="DDB_G0273625"/>
<keyword evidence="2" id="KW-0489">Methyltransferase</keyword>
<keyword evidence="1" id="KW-0820">tRNA-binding</keyword>
<evidence type="ECO:0000259" key="8">
    <source>
        <dbReference type="Pfam" id="PF00588"/>
    </source>
</evidence>
<keyword evidence="6" id="KW-0694">RNA-binding</keyword>
<keyword evidence="7" id="KW-0175">Coiled coil</keyword>
<reference evidence="9 11" key="1">
    <citation type="journal article" date="2002" name="Nature">
        <title>Sequence and analysis of chromosome 2 of Dictyostelium discoideum.</title>
        <authorList>
            <consortium name="Dictyostelium Genome Sequencing Consortium"/>
            <person name="Glockner G."/>
            <person name="Eichinger L."/>
            <person name="Szafranski K."/>
            <person name="Pachebat J.A."/>
            <person name="Bankier A.T."/>
            <person name="Dear P.H."/>
            <person name="Lehmann R."/>
            <person name="Baumgart C."/>
            <person name="Parra G."/>
            <person name="Abril J.F."/>
            <person name="Guigo R."/>
            <person name="Kumpf K."/>
            <person name="Tunggal B."/>
            <person name="Cox E."/>
            <person name="Quail M.A."/>
            <person name="Platzer M."/>
            <person name="Rosenthal A."/>
            <person name="Noegel A.A."/>
        </authorList>
    </citation>
    <scope>NUCLEOTIDE SEQUENCE [LARGE SCALE GENOMIC DNA]</scope>
    <source>
        <strain evidence="9 11">AX4</strain>
    </source>
</reference>
<dbReference type="InterPro" id="IPR033671">
    <property type="entry name" value="TrmH"/>
</dbReference>
<dbReference type="Pfam" id="PF00588">
    <property type="entry name" value="SpoU_methylase"/>
    <property type="match status" value="1"/>
</dbReference>
<feature type="domain" description="tRNA/rRNA methyltransferase SpoU type" evidence="8">
    <location>
        <begin position="159"/>
        <end position="301"/>
    </location>
</feature>
<dbReference type="STRING" id="44689.Q557D9"/>
<gene>
    <name evidence="10" type="ORF">DDB_G0273135</name>
    <name evidence="9" type="ORF">DDB_G0273625</name>
</gene>
<dbReference type="KEGG" id="ddi:DDB_G0273135"/>
<dbReference type="InterPro" id="IPR001537">
    <property type="entry name" value="SpoU_MeTrfase"/>
</dbReference>
<protein>
    <recommendedName>
        <fullName evidence="8">tRNA/rRNA methyltransferase SpoU type domain-containing protein</fullName>
    </recommendedName>
</protein>
<dbReference type="KEGG" id="ddi:DDB_G0273625"/>
<reference evidence="9" key="3">
    <citation type="submission" date="2009-08" db="EMBL/GenBank/DDBJ databases">
        <authorList>
            <consortium name="The Dictyostelium discoideum Sequencing Consortium"/>
            <person name="Eichinger L."/>
            <person name="Pachebat J.A."/>
            <person name="Gloeckner G."/>
            <person name="Rajandream M.-A."/>
            <person name="Sucgang R."/>
            <person name="Song J."/>
            <person name="Cox E.C."/>
            <person name="Tunggal B."/>
            <person name="Szafranski K."/>
            <person name="Konfortov B.A."/>
            <person name="Farbrother P."/>
            <person name="Bankier A.T."/>
            <person name="Lehmann R."/>
            <person name="Hamlin N."/>
            <person name="Xu Q."/>
            <person name="Davies R."/>
            <person name="Gaudet P."/>
            <person name="Fey P."/>
            <person name="Pilcher K."/>
            <person name="Chen G."/>
            <person name="Saunders D."/>
            <person name="Sodergren E."/>
            <person name="Davis P."/>
            <person name="Nie X."/>
            <person name="Kerhornou A."/>
            <person name="Hemphill L."/>
            <person name="Bason N."/>
            <person name="Berriman M."/>
            <person name="Desany B."/>
            <person name="Churcher C."/>
            <person name="Cooper J."/>
            <person name="van Driessche N."/>
            <person name="Cronin A."/>
            <person name="Goodhead I."/>
            <person name="Muzny D."/>
            <person name="Hall N."/>
            <person name="Harper D."/>
            <person name="Lindsay R."/>
            <person name="Hauser H."/>
            <person name="James K."/>
            <person name="Quiles M."/>
            <person name="Buchrieser C."/>
            <person name="Wardroper A."/>
            <person name="Thangavelu M."/>
            <person name="Johnson D."/>
            <person name="Knights A."/>
            <person name="Loulseged H."/>
            <person name="Mungall K."/>
            <person name="Price C."/>
            <person name="Ma J."/>
            <person name="Quail M."/>
            <person name="Hernandez J."/>
            <person name="Rabbinowitsch E."/>
            <person name="Steffen D."/>
            <person name="Sanders M."/>
            <person name="Weinstock G."/>
            <person name="Sharp S."/>
            <person name="Just E."/>
            <person name="Shaulsky G."/>
            <person name="Simmonds M."/>
            <person name="Tivey A."/>
            <person name="White B."/>
            <person name="Walker D."/>
            <person name="Woodward J."/>
            <person name="Winckler T."/>
            <person name="Schleicher M."/>
            <person name="Rosenthal A."/>
            <person name="Rivero F."/>
            <person name="Chisholm R.L."/>
            <person name="Gibbs R."/>
            <person name="Loomis W.F."/>
            <person name="Platzer M."/>
            <person name="Kay R.R."/>
            <person name="Williams J."/>
            <person name="Dear P.H."/>
            <person name="Noegel A.A."/>
            <person name="Barrell B."/>
            <person name="Kuspa A."/>
        </authorList>
    </citation>
    <scope>NUCLEOTIDE SEQUENCE</scope>
    <source>
        <strain evidence="9">AX4</strain>
    </source>
</reference>
<dbReference type="GO" id="GO:0002938">
    <property type="term" value="P:tRNA guanine ribose methylation"/>
    <property type="evidence" value="ECO:0000318"/>
    <property type="project" value="GO_Central"/>
</dbReference>
<reference evidence="9 11" key="2">
    <citation type="journal article" date="2005" name="Nature">
        <title>The genome of the social amoeba Dictyostelium discoideum.</title>
        <authorList>
            <consortium name="The Dictyostelium discoideum Sequencing Consortium"/>
            <person name="Eichinger L."/>
            <person name="Pachebat J.A."/>
            <person name="Glockner G."/>
            <person name="Rajandream M.A."/>
            <person name="Sucgang R."/>
            <person name="Berriman M."/>
            <person name="Song J."/>
            <person name="Olsen R."/>
            <person name="Szafranski K."/>
            <person name="Xu Q."/>
            <person name="Tunggal B."/>
            <person name="Kummerfeld S."/>
            <person name="Madera M."/>
            <person name="Konfortov B.A."/>
            <person name="Rivero F."/>
            <person name="Bankier A.T."/>
            <person name="Lehmann R."/>
            <person name="Hamlin N."/>
            <person name="Davies R."/>
            <person name="Gaudet P."/>
            <person name="Fey P."/>
            <person name="Pilcher K."/>
            <person name="Chen G."/>
            <person name="Saunders D."/>
            <person name="Sodergren E."/>
            <person name="Davis P."/>
            <person name="Kerhornou A."/>
            <person name="Nie X."/>
            <person name="Hall N."/>
            <person name="Anjard C."/>
            <person name="Hemphill L."/>
            <person name="Bason N."/>
            <person name="Farbrother P."/>
            <person name="Desany B."/>
            <person name="Just E."/>
            <person name="Morio T."/>
            <person name="Rost R."/>
            <person name="Churcher C."/>
            <person name="Cooper J."/>
            <person name="Haydock S."/>
            <person name="van Driessche N."/>
            <person name="Cronin A."/>
            <person name="Goodhead I."/>
            <person name="Muzny D."/>
            <person name="Mourier T."/>
            <person name="Pain A."/>
            <person name="Lu M."/>
            <person name="Harper D."/>
            <person name="Lindsay R."/>
            <person name="Hauser H."/>
            <person name="James K."/>
            <person name="Quiles M."/>
            <person name="Madan Babu M."/>
            <person name="Saito T."/>
            <person name="Buchrieser C."/>
            <person name="Wardroper A."/>
            <person name="Felder M."/>
            <person name="Thangavelu M."/>
            <person name="Johnson D."/>
            <person name="Knights A."/>
            <person name="Loulseged H."/>
            <person name="Mungall K."/>
            <person name="Oliver K."/>
            <person name="Price C."/>
            <person name="Quail M.A."/>
            <person name="Urushihara H."/>
            <person name="Hernandez J."/>
            <person name="Rabbinowitsch E."/>
            <person name="Steffen D."/>
            <person name="Sanders M."/>
            <person name="Ma J."/>
            <person name="Kohara Y."/>
            <person name="Sharp S."/>
            <person name="Simmonds M."/>
            <person name="Spiegler S."/>
            <person name="Tivey A."/>
            <person name="Sugano S."/>
            <person name="White B."/>
            <person name="Walker D."/>
            <person name="Woodward J."/>
            <person name="Winckler T."/>
            <person name="Tanaka Y."/>
            <person name="Shaulsky G."/>
            <person name="Schleicher M."/>
            <person name="Weinstock G."/>
            <person name="Rosenthal A."/>
            <person name="Cox E.C."/>
            <person name="Chisholm R.L."/>
            <person name="Gibbs R."/>
            <person name="Loomis W.F."/>
            <person name="Platzer M."/>
            <person name="Kay R.R."/>
            <person name="Williams J."/>
            <person name="Dear P.H."/>
            <person name="Noegel A.A."/>
            <person name="Barrell B."/>
            <person name="Kuspa A."/>
        </authorList>
    </citation>
    <scope>NUCLEOTIDE SEQUENCE [LARGE SCALE GENOMIC DNA]</scope>
    <source>
        <strain evidence="9 11">AX4</strain>
    </source>
</reference>
<evidence type="ECO:0000313" key="10">
    <source>
        <dbReference type="EMBL" id="EAL70785.1"/>
    </source>
</evidence>
<dbReference type="SMR" id="Q557D9"/>
<evidence type="ECO:0000256" key="7">
    <source>
        <dbReference type="SAM" id="Coils"/>
    </source>
</evidence>
<accession>Q86HZ8</accession>
<dbReference type="RefSeq" id="XP_644429.1">
    <property type="nucleotide sequence ID" value="XM_639337.1"/>
</dbReference>
<comment type="caution">
    <text evidence="9">The sequence shown here is derived from an EMBL/GenBank/DDBJ whole genome shotgun (WGS) entry which is preliminary data.</text>
</comment>
<dbReference type="dictyBase" id="DDB_G0273135"/>
<dbReference type="RefSeq" id="XP_644821.1">
    <property type="nucleotide sequence ID" value="XM_639729.1"/>
</dbReference>
<evidence type="ECO:0000256" key="5">
    <source>
        <dbReference type="ARBA" id="ARBA00022694"/>
    </source>
</evidence>
<evidence type="ECO:0000313" key="9">
    <source>
        <dbReference type="EMBL" id="EAL70503.1"/>
    </source>
</evidence>
<accession>Q557D9</accession>